<dbReference type="RefSeq" id="WP_177198940.1">
    <property type="nucleotide sequence ID" value="NZ_FOOK01000003.1"/>
</dbReference>
<dbReference type="InterPro" id="IPR051599">
    <property type="entry name" value="Cell_Envelope_Assoc"/>
</dbReference>
<evidence type="ECO:0000313" key="3">
    <source>
        <dbReference type="EMBL" id="SFF71888.1"/>
    </source>
</evidence>
<keyword evidence="1" id="KW-0812">Transmembrane</keyword>
<keyword evidence="1" id="KW-1133">Transmembrane helix</keyword>
<gene>
    <name evidence="3" type="ORF">SAMN04488025_103148</name>
</gene>
<dbReference type="CDD" id="cd06259">
    <property type="entry name" value="YdcF-like"/>
    <property type="match status" value="1"/>
</dbReference>
<dbReference type="InterPro" id="IPR003848">
    <property type="entry name" value="DUF218"/>
</dbReference>
<dbReference type="GO" id="GO:0005886">
    <property type="term" value="C:plasma membrane"/>
    <property type="evidence" value="ECO:0007669"/>
    <property type="project" value="TreeGrafter"/>
</dbReference>
<dbReference type="EMBL" id="FOOK01000003">
    <property type="protein sequence ID" value="SFF71888.1"/>
    <property type="molecule type" value="Genomic_DNA"/>
</dbReference>
<sequence>MPFQKWILMIFPVIIGLILFISLWSKASLYDDTSIQRNPQPRPAGLVLGAALWDGRPSPALRERLDLAYQMYREGWVQYLILSGGKGDEGPSEAEGMKQYLVEKGIPPDRLLLEDKSRNTAENIANSKKILLERNWNQIYLITHDYHMYRALRLAERAGIDAAPAPVHSRVLFIPFYKTRECLSIIKMWIQEALG</sequence>
<reference evidence="3 4" key="1">
    <citation type="submission" date="2016-10" db="EMBL/GenBank/DDBJ databases">
        <authorList>
            <person name="de Groot N.N."/>
        </authorList>
    </citation>
    <scope>NUCLEOTIDE SEQUENCE [LARGE SCALE GENOMIC DNA]</scope>
    <source>
        <strain evidence="3 4">DSM 44945</strain>
    </source>
</reference>
<evidence type="ECO:0000313" key="4">
    <source>
        <dbReference type="Proteomes" id="UP000198661"/>
    </source>
</evidence>
<accession>A0A1I2KZX5</accession>
<organism evidence="3 4">
    <name type="scientific">Planifilum fulgidum</name>
    <dbReference type="NCBI Taxonomy" id="201973"/>
    <lineage>
        <taxon>Bacteria</taxon>
        <taxon>Bacillati</taxon>
        <taxon>Bacillota</taxon>
        <taxon>Bacilli</taxon>
        <taxon>Bacillales</taxon>
        <taxon>Thermoactinomycetaceae</taxon>
        <taxon>Planifilum</taxon>
    </lineage>
</organism>
<dbReference type="AlphaFoldDB" id="A0A1I2KZX5"/>
<dbReference type="InterPro" id="IPR014729">
    <property type="entry name" value="Rossmann-like_a/b/a_fold"/>
</dbReference>
<name>A0A1I2KZX5_9BACL</name>
<dbReference type="Gene3D" id="3.40.50.620">
    <property type="entry name" value="HUPs"/>
    <property type="match status" value="1"/>
</dbReference>
<proteinExistence type="predicted"/>
<dbReference type="PANTHER" id="PTHR30336:SF20">
    <property type="entry name" value="DUF218 DOMAIN-CONTAINING PROTEIN"/>
    <property type="match status" value="1"/>
</dbReference>
<dbReference type="Proteomes" id="UP000198661">
    <property type="component" value="Unassembled WGS sequence"/>
</dbReference>
<evidence type="ECO:0000259" key="2">
    <source>
        <dbReference type="Pfam" id="PF02698"/>
    </source>
</evidence>
<feature type="transmembrane region" description="Helical" evidence="1">
    <location>
        <begin position="6"/>
        <end position="24"/>
    </location>
</feature>
<protein>
    <submittedName>
        <fullName evidence="3">Uncharacterized SAM-binding protein YcdF, DUF218 family</fullName>
    </submittedName>
</protein>
<keyword evidence="4" id="KW-1185">Reference proteome</keyword>
<dbReference type="PANTHER" id="PTHR30336">
    <property type="entry name" value="INNER MEMBRANE PROTEIN, PROBABLE PERMEASE"/>
    <property type="match status" value="1"/>
</dbReference>
<evidence type="ECO:0000256" key="1">
    <source>
        <dbReference type="SAM" id="Phobius"/>
    </source>
</evidence>
<keyword evidence="1" id="KW-0472">Membrane</keyword>
<feature type="domain" description="DUF218" evidence="2">
    <location>
        <begin position="46"/>
        <end position="195"/>
    </location>
</feature>
<dbReference type="Pfam" id="PF02698">
    <property type="entry name" value="DUF218"/>
    <property type="match status" value="1"/>
</dbReference>